<organism evidence="1 2">
    <name type="scientific">Pristionchus mayeri</name>
    <dbReference type="NCBI Taxonomy" id="1317129"/>
    <lineage>
        <taxon>Eukaryota</taxon>
        <taxon>Metazoa</taxon>
        <taxon>Ecdysozoa</taxon>
        <taxon>Nematoda</taxon>
        <taxon>Chromadorea</taxon>
        <taxon>Rhabditida</taxon>
        <taxon>Rhabditina</taxon>
        <taxon>Diplogasteromorpha</taxon>
        <taxon>Diplogasteroidea</taxon>
        <taxon>Neodiplogasteridae</taxon>
        <taxon>Pristionchus</taxon>
    </lineage>
</organism>
<gene>
    <name evidence="1" type="ORF">PMAYCL1PPCAC_30928</name>
</gene>
<evidence type="ECO:0000313" key="2">
    <source>
        <dbReference type="Proteomes" id="UP001328107"/>
    </source>
</evidence>
<dbReference type="AlphaFoldDB" id="A0AAN5IC52"/>
<evidence type="ECO:0000313" key="1">
    <source>
        <dbReference type="EMBL" id="GMR60733.1"/>
    </source>
</evidence>
<proteinExistence type="predicted"/>
<accession>A0AAN5IC52</accession>
<sequence length="119" mass="13958">MIISRRTSERELRTIPMVAHSLFSNFPATKYILNMNRPVLGYPAFMILAERVIFSHSESSIGTSETLKDEISHIYNRDYSGENENTLLKLILILRRQQLKVIRNFGFCFFHVRFKFIDG</sequence>
<keyword evidence="2" id="KW-1185">Reference proteome</keyword>
<name>A0AAN5IC52_9BILA</name>
<comment type="caution">
    <text evidence="1">The sequence shown here is derived from an EMBL/GenBank/DDBJ whole genome shotgun (WGS) entry which is preliminary data.</text>
</comment>
<reference evidence="2" key="1">
    <citation type="submission" date="2022-10" db="EMBL/GenBank/DDBJ databases">
        <title>Genome assembly of Pristionchus species.</title>
        <authorList>
            <person name="Yoshida K."/>
            <person name="Sommer R.J."/>
        </authorList>
    </citation>
    <scope>NUCLEOTIDE SEQUENCE [LARGE SCALE GENOMIC DNA]</scope>
    <source>
        <strain evidence="2">RS5460</strain>
    </source>
</reference>
<dbReference type="EMBL" id="BTRK01000006">
    <property type="protein sequence ID" value="GMR60733.1"/>
    <property type="molecule type" value="Genomic_DNA"/>
</dbReference>
<dbReference type="Proteomes" id="UP001328107">
    <property type="component" value="Unassembled WGS sequence"/>
</dbReference>
<protein>
    <submittedName>
        <fullName evidence="1">Uncharacterized protein</fullName>
    </submittedName>
</protein>